<dbReference type="VEuPathDB" id="PlasmoDB:PRCDC_0304500"/>
<dbReference type="OrthoDB" id="385258at2759"/>
<dbReference type="InterPro" id="IPR053127">
    <property type="entry name" value="Chromatin_remod_comp_subunit"/>
</dbReference>
<dbReference type="PROSITE" id="PS50913">
    <property type="entry name" value="GRIP"/>
    <property type="match status" value="1"/>
</dbReference>
<evidence type="ECO:0000313" key="4">
    <source>
        <dbReference type="EMBL" id="SOV75820.1"/>
    </source>
</evidence>
<feature type="coiled-coil region" evidence="1">
    <location>
        <begin position="1009"/>
        <end position="1050"/>
    </location>
</feature>
<dbReference type="InterPro" id="IPR000237">
    <property type="entry name" value="GRIP_dom"/>
</dbReference>
<dbReference type="EMBL" id="LT969566">
    <property type="protein sequence ID" value="SOV75820.1"/>
    <property type="molecule type" value="Genomic_DNA"/>
</dbReference>
<evidence type="ECO:0000256" key="2">
    <source>
        <dbReference type="SAM" id="MobiDB-lite"/>
    </source>
</evidence>
<dbReference type="PANTHER" id="PTHR37929:SF1">
    <property type="entry name" value="SWI_SNF GLOBAL TRANSCRIPTION ACTIVATOR COMPLEX SUBUNIT SNF59"/>
    <property type="match status" value="1"/>
</dbReference>
<protein>
    <recommendedName>
        <fullName evidence="3">GRIP domain-containing protein</fullName>
    </recommendedName>
</protein>
<sequence length="1105" mass="131126">MNFCDNNEMNETKNFMMSNKKDDIVVDCDEYIDGNVFEKNANMGNIYDENYNVDMKNDNLLIKLNDNISFTYTTNGQVEKEENEIEEKQNILHDQIYIDNDEDKYKYCSNYNLHKNEEEHQKGSPNNIYEELDNNLEKKYFYYNSNSKHCIDEKNETNDLENENVVTSMDVSYENVLNDNFIKSRSTSINYTDNSFVLNKENLKSSHHINGYYRNDYDNIKYNGDNEFNNNVSNKDNSPDDDPNTYEKDKKDIINCNIYEENKNNMINIIHNDKENIHMVDTGKNEDNNNIDNKNNDAINNDSINNDSINNDAINNDAINNDAINNDAINNDAINNDAINNDAINNDAINNDAINNDAINNDSINNDAINKVNVLTRMDTENYILNEENILPLHTNDDVTKLLDEINDLKNTIENMKKEKINLLSKFKAYTLNNKKELEELKIKCKNKEEQIKMYENKLQNKEDEIMNYVNEIQNKENKIESYHIKLQNKEEEIMNCVNELQNKDNKIESYHIQLHNKEEEIMNYVNKLQNKEEEIIKYVNELQNSDLQKEKKELKTINEVLKNTNEKLEKEITSLLGEMEKIEEENKVLKIFKEEKNKINNEKVTRIEGDDINDGDHNNDMKFRQILLDNKTFSKLIVNELHIVEENILFCFSIDKDKNRFLVCIKQNDDNFFIIPNCIFDEKFPGLQKKTESMIIQDIHEKEILELKNKQMNELYILKKEKEDIYKEYEEYKKKVTSLINETNYNYKNIEEKENEIKELNNTLNKYKDEMNNYKEEIIVINEKYKLLEIELCKEKNIRDQQNVGISDLKKKILKEKIELEKKYKEQYEKETQQKINDMKIIFDNKEKILQDQIDDLLHKIEKLTFSNDEKTKTIENLQIYMDNDDNIMNQEGIQKNEKKQIIDHPINTDEKDLLNYIPDNHINSDLNHINSDPDHINSNVENDYVEKRNKNNVHLSKKEANYQHNINEQENDNDINNNNNNNNNNNVEKFKSMNSTNTSIPIYPYEYKKIRKKLETYEILLNEQQEGKKKMTEEINSLKNQVKNYESINGNYQHIIYQKNILSNFIAQIPSRIQVDDYVSVIFNSFNFSNQEIEAINIKRSKK</sequence>
<name>A0A2P9D633_PLARE</name>
<reference evidence="4 5" key="1">
    <citation type="submission" date="2016-09" db="EMBL/GenBank/DDBJ databases">
        <authorList>
            <consortium name="Pathogen Informatics"/>
        </authorList>
    </citation>
    <scope>NUCLEOTIDE SEQUENCE [LARGE SCALE GENOMIC DNA]</scope>
</reference>
<accession>A0A2P9D633</accession>
<feature type="region of interest" description="Disordered" evidence="2">
    <location>
        <begin position="224"/>
        <end position="248"/>
    </location>
</feature>
<proteinExistence type="predicted"/>
<evidence type="ECO:0000256" key="1">
    <source>
        <dbReference type="SAM" id="Coils"/>
    </source>
</evidence>
<feature type="coiled-coil region" evidence="1">
    <location>
        <begin position="399"/>
        <end position="603"/>
    </location>
</feature>
<feature type="domain" description="GRIP" evidence="3">
    <location>
        <begin position="1050"/>
        <end position="1101"/>
    </location>
</feature>
<evidence type="ECO:0000313" key="5">
    <source>
        <dbReference type="Proteomes" id="UP000240500"/>
    </source>
</evidence>
<dbReference type="AlphaFoldDB" id="A0A2P9D633"/>
<dbReference type="VEuPathDB" id="PlasmoDB:PRG01_0308600"/>
<feature type="compositionally biased region" description="Low complexity" evidence="2">
    <location>
        <begin position="225"/>
        <end position="236"/>
    </location>
</feature>
<evidence type="ECO:0000259" key="3">
    <source>
        <dbReference type="PROSITE" id="PS50913"/>
    </source>
</evidence>
<dbReference type="Proteomes" id="UP000240500">
    <property type="component" value="Chromosome 3"/>
</dbReference>
<feature type="coiled-coil region" evidence="1">
    <location>
        <begin position="716"/>
        <end position="835"/>
    </location>
</feature>
<gene>
    <name evidence="4" type="ORF">PRG01_0308600</name>
</gene>
<dbReference type="PANTHER" id="PTHR37929">
    <property type="entry name" value="GRIP AND COILED-COIL DOMAIN-CONTAINING PROTEIN PFC0235W"/>
    <property type="match status" value="1"/>
</dbReference>
<organism evidence="4 5">
    <name type="scientific">Plasmodium reichenowi</name>
    <dbReference type="NCBI Taxonomy" id="5854"/>
    <lineage>
        <taxon>Eukaryota</taxon>
        <taxon>Sar</taxon>
        <taxon>Alveolata</taxon>
        <taxon>Apicomplexa</taxon>
        <taxon>Aconoidasida</taxon>
        <taxon>Haemosporida</taxon>
        <taxon>Plasmodiidae</taxon>
        <taxon>Plasmodium</taxon>
        <taxon>Plasmodium (Laverania)</taxon>
    </lineage>
</organism>
<keyword evidence="1" id="KW-0175">Coiled coil</keyword>